<evidence type="ECO:0000256" key="7">
    <source>
        <dbReference type="ARBA" id="ARBA00023136"/>
    </source>
</evidence>
<gene>
    <name evidence="9" type="ORF">L2764_08570</name>
</gene>
<dbReference type="Pfam" id="PF01235">
    <property type="entry name" value="Na_Ala_symp"/>
    <property type="match status" value="1"/>
</dbReference>
<dbReference type="NCBIfam" id="TIGR00835">
    <property type="entry name" value="agcS"/>
    <property type="match status" value="1"/>
</dbReference>
<evidence type="ECO:0000256" key="8">
    <source>
        <dbReference type="RuleBase" id="RU363064"/>
    </source>
</evidence>
<evidence type="ECO:0000313" key="9">
    <source>
        <dbReference type="EMBL" id="MCL1124527.1"/>
    </source>
</evidence>
<accession>A0ABT0LAZ6</accession>
<dbReference type="RefSeq" id="WP_248939804.1">
    <property type="nucleotide sequence ID" value="NZ_JAKIKS010000025.1"/>
</dbReference>
<protein>
    <submittedName>
        <fullName evidence="9">Alanine:cation symporter family protein</fullName>
    </submittedName>
</protein>
<name>A0ABT0LAZ6_9GAMM</name>
<feature type="transmembrane region" description="Helical" evidence="8">
    <location>
        <begin position="383"/>
        <end position="408"/>
    </location>
</feature>
<dbReference type="PANTHER" id="PTHR30330">
    <property type="entry name" value="AGSS FAMILY TRANSPORTER, SODIUM-ALANINE"/>
    <property type="match status" value="1"/>
</dbReference>
<feature type="transmembrane region" description="Helical" evidence="8">
    <location>
        <begin position="148"/>
        <end position="167"/>
    </location>
</feature>
<dbReference type="PRINTS" id="PR00175">
    <property type="entry name" value="NAALASMPORT"/>
</dbReference>
<keyword evidence="6 8" id="KW-1133">Transmembrane helix</keyword>
<evidence type="ECO:0000256" key="2">
    <source>
        <dbReference type="ARBA" id="ARBA00009261"/>
    </source>
</evidence>
<evidence type="ECO:0000256" key="4">
    <source>
        <dbReference type="ARBA" id="ARBA00022475"/>
    </source>
</evidence>
<comment type="subcellular location">
    <subcellularLocation>
        <location evidence="8">Cell inner membrane</location>
        <topology evidence="8">Multi-pass membrane protein</topology>
    </subcellularLocation>
    <subcellularLocation>
        <location evidence="1">Cell membrane</location>
        <topology evidence="1">Multi-pass membrane protein</topology>
    </subcellularLocation>
</comment>
<keyword evidence="3 8" id="KW-0813">Transport</keyword>
<dbReference type="PROSITE" id="PS00873">
    <property type="entry name" value="NA_ALANINE_SYMP"/>
    <property type="match status" value="1"/>
</dbReference>
<evidence type="ECO:0000256" key="5">
    <source>
        <dbReference type="ARBA" id="ARBA00022692"/>
    </source>
</evidence>
<keyword evidence="10" id="KW-1185">Reference proteome</keyword>
<feature type="transmembrane region" description="Helical" evidence="8">
    <location>
        <begin position="414"/>
        <end position="437"/>
    </location>
</feature>
<feature type="transmembrane region" description="Helical" evidence="8">
    <location>
        <begin position="212"/>
        <end position="233"/>
    </location>
</feature>
<dbReference type="PANTHER" id="PTHR30330:SF1">
    <property type="entry name" value="AMINO-ACID CARRIER PROTEIN ALST"/>
    <property type="match status" value="1"/>
</dbReference>
<evidence type="ECO:0000256" key="3">
    <source>
        <dbReference type="ARBA" id="ARBA00022448"/>
    </source>
</evidence>
<evidence type="ECO:0000313" key="10">
    <source>
        <dbReference type="Proteomes" id="UP001203423"/>
    </source>
</evidence>
<reference evidence="9 10" key="1">
    <citation type="submission" date="2022-01" db="EMBL/GenBank/DDBJ databases">
        <title>Whole genome-based taxonomy of the Shewanellaceae.</title>
        <authorList>
            <person name="Martin-Rodriguez A.J."/>
        </authorList>
    </citation>
    <scope>NUCLEOTIDE SEQUENCE [LARGE SCALE GENOMIC DNA]</scope>
    <source>
        <strain evidence="9 10">DSM 17177</strain>
    </source>
</reference>
<feature type="transmembrane region" description="Helical" evidence="8">
    <location>
        <begin position="179"/>
        <end position="200"/>
    </location>
</feature>
<sequence>MQILDTILQMLLTLVWDYFLIYILLIIGVYFTIKIRFSQFTHLKHMLSLLMEHTGTKEESKKRISSFGAFAVTSASRVGSGNIAGVGVAIYLGGPGAVFWMWIIALIGTASCLIENTLAQAYKNNTQEGSFRGGPAFYIAQGLKSKKLALLFSVLMIISYGLVFNSVQANTIAHAMNTAFSVSNLNIAIDLAIFTLLIIFGGLKRVVKASEVLFPLMAILYLLTALIIVVMNISEVIPVFSLIIGEALGLKEATTGAFGVMVMQGIKRGLFSNEAGMGSTPNAGAAAYVSHPVKQGYIQSLGVLVDTLLISSATAFIILLPQINLPASGTTGVASVHLSMNMVFGEFGGYCLAILVMIFSYSSILGNYFYGEMNIKYMTDSKWILNGFRCAVIVMLLYGSLAAIGFVWDLADLFMGLLALVNISAIFLLRHVALALVKDYMQQLAKGKDPIFHRNSIPELEDVECWGDAEYRVFQRELKCRENNKKLDT</sequence>
<dbReference type="InterPro" id="IPR001463">
    <property type="entry name" value="Na/Ala_symport"/>
</dbReference>
<feature type="transmembrane region" description="Helical" evidence="8">
    <location>
        <begin position="301"/>
        <end position="320"/>
    </location>
</feature>
<comment type="similarity">
    <text evidence="2 8">Belongs to the alanine or glycine:cation symporter (AGCS) (TC 2.A.25) family.</text>
</comment>
<keyword evidence="8" id="KW-0997">Cell inner membrane</keyword>
<keyword evidence="5 8" id="KW-0812">Transmembrane</keyword>
<keyword evidence="7 8" id="KW-0472">Membrane</keyword>
<proteinExistence type="inferred from homology"/>
<evidence type="ECO:0000256" key="6">
    <source>
        <dbReference type="ARBA" id="ARBA00022989"/>
    </source>
</evidence>
<feature type="transmembrane region" description="Helical" evidence="8">
    <location>
        <begin position="6"/>
        <end position="33"/>
    </location>
</feature>
<feature type="transmembrane region" description="Helical" evidence="8">
    <location>
        <begin position="347"/>
        <end position="371"/>
    </location>
</feature>
<keyword evidence="4" id="KW-1003">Cell membrane</keyword>
<keyword evidence="8" id="KW-0769">Symport</keyword>
<dbReference type="Proteomes" id="UP001203423">
    <property type="component" value="Unassembled WGS sequence"/>
</dbReference>
<dbReference type="EMBL" id="JAKIKS010000025">
    <property type="protein sequence ID" value="MCL1124527.1"/>
    <property type="molecule type" value="Genomic_DNA"/>
</dbReference>
<organism evidence="9 10">
    <name type="scientific">Shewanella surugensis</name>
    <dbReference type="NCBI Taxonomy" id="212020"/>
    <lineage>
        <taxon>Bacteria</taxon>
        <taxon>Pseudomonadati</taxon>
        <taxon>Pseudomonadota</taxon>
        <taxon>Gammaproteobacteria</taxon>
        <taxon>Alteromonadales</taxon>
        <taxon>Shewanellaceae</taxon>
        <taxon>Shewanella</taxon>
    </lineage>
</organism>
<comment type="caution">
    <text evidence="9">The sequence shown here is derived from an EMBL/GenBank/DDBJ whole genome shotgun (WGS) entry which is preliminary data.</text>
</comment>
<evidence type="ECO:0000256" key="1">
    <source>
        <dbReference type="ARBA" id="ARBA00004651"/>
    </source>
</evidence>